<dbReference type="GO" id="GO:0016987">
    <property type="term" value="F:sigma factor activity"/>
    <property type="evidence" value="ECO:0007669"/>
    <property type="project" value="UniProtKB-KW"/>
</dbReference>
<dbReference type="InterPro" id="IPR013325">
    <property type="entry name" value="RNA_pol_sigma_r2"/>
</dbReference>
<dbReference type="InterPro" id="IPR013324">
    <property type="entry name" value="RNA_pol_sigma_r3/r4-like"/>
</dbReference>
<dbReference type="Gene3D" id="1.10.10.10">
    <property type="entry name" value="Winged helix-like DNA-binding domain superfamily/Winged helix DNA-binding domain"/>
    <property type="match status" value="1"/>
</dbReference>
<dbReference type="PATRIC" id="fig|36849.3.peg.2700"/>
<dbReference type="InterPro" id="IPR013249">
    <property type="entry name" value="RNA_pol_sigma70_r4_t2"/>
</dbReference>
<sequence length="171" mass="19896">MDVELLAGNARNGDKEALLKLIMDKKGEYYRLAYVYTGNREDAMDAMEDMIVILYRNVKKLKDSSAFYSWSKTILVNCCKDIVRNKSRYTVREEIEEEVYERGFERSENRIDIIKSLKILNEGQQEAIKLKYLLDMDYESIAKMSNVPVGTVKSRLFTALKKLKESFGGEY</sequence>
<evidence type="ECO:0000259" key="5">
    <source>
        <dbReference type="Pfam" id="PF04542"/>
    </source>
</evidence>
<keyword evidence="8" id="KW-1185">Reference proteome</keyword>
<dbReference type="SUPFAM" id="SSF88946">
    <property type="entry name" value="Sigma2 domain of RNA polymerase sigma factors"/>
    <property type="match status" value="1"/>
</dbReference>
<proteinExistence type="inferred from homology"/>
<dbReference type="OrthoDB" id="9782703at2"/>
<dbReference type="InterPro" id="IPR014284">
    <property type="entry name" value="RNA_pol_sigma-70_dom"/>
</dbReference>
<name>A0A0P8YVW6_9CLOT</name>
<dbReference type="RefSeq" id="WP_054875586.1">
    <property type="nucleotide sequence ID" value="NZ_LKET01000033.1"/>
</dbReference>
<evidence type="ECO:0000256" key="1">
    <source>
        <dbReference type="ARBA" id="ARBA00010641"/>
    </source>
</evidence>
<organism evidence="7 8">
    <name type="scientific">Oxobacter pfennigii</name>
    <dbReference type="NCBI Taxonomy" id="36849"/>
    <lineage>
        <taxon>Bacteria</taxon>
        <taxon>Bacillati</taxon>
        <taxon>Bacillota</taxon>
        <taxon>Clostridia</taxon>
        <taxon>Eubacteriales</taxon>
        <taxon>Clostridiaceae</taxon>
        <taxon>Oxobacter</taxon>
    </lineage>
</organism>
<dbReference type="Gene3D" id="1.10.1740.10">
    <property type="match status" value="1"/>
</dbReference>
<dbReference type="STRING" id="36849.OXPF_25550"/>
<dbReference type="GO" id="GO:0006352">
    <property type="term" value="P:DNA-templated transcription initiation"/>
    <property type="evidence" value="ECO:0007669"/>
    <property type="project" value="InterPro"/>
</dbReference>
<reference evidence="7 8" key="1">
    <citation type="submission" date="2015-09" db="EMBL/GenBank/DDBJ databases">
        <title>Genome sequence of Oxobacter pfennigii DSM 3222.</title>
        <authorList>
            <person name="Poehlein A."/>
            <person name="Bengelsdorf F.R."/>
            <person name="Schiel-Bengelsdorf B."/>
            <person name="Duerre P."/>
            <person name="Daniel R."/>
        </authorList>
    </citation>
    <scope>NUCLEOTIDE SEQUENCE [LARGE SCALE GENOMIC DNA]</scope>
    <source>
        <strain evidence="7 8">DSM 3222</strain>
    </source>
</reference>
<dbReference type="Proteomes" id="UP000050326">
    <property type="component" value="Unassembled WGS sequence"/>
</dbReference>
<keyword evidence="3" id="KW-0731">Sigma factor</keyword>
<dbReference type="InterPro" id="IPR007627">
    <property type="entry name" value="RNA_pol_sigma70_r2"/>
</dbReference>
<dbReference type="Pfam" id="PF04542">
    <property type="entry name" value="Sigma70_r2"/>
    <property type="match status" value="1"/>
</dbReference>
<feature type="domain" description="RNA polymerase sigma factor 70 region 4 type 2" evidence="6">
    <location>
        <begin position="113"/>
        <end position="163"/>
    </location>
</feature>
<dbReference type="AlphaFoldDB" id="A0A0P8YVW6"/>
<dbReference type="InterPro" id="IPR039425">
    <property type="entry name" value="RNA_pol_sigma-70-like"/>
</dbReference>
<gene>
    <name evidence="7" type="primary">sigV_3</name>
    <name evidence="7" type="ORF">OXPF_25550</name>
</gene>
<comment type="caution">
    <text evidence="7">The sequence shown here is derived from an EMBL/GenBank/DDBJ whole genome shotgun (WGS) entry which is preliminary data.</text>
</comment>
<dbReference type="PANTHER" id="PTHR43133">
    <property type="entry name" value="RNA POLYMERASE ECF-TYPE SIGMA FACTO"/>
    <property type="match status" value="1"/>
</dbReference>
<dbReference type="NCBIfam" id="TIGR02937">
    <property type="entry name" value="sigma70-ECF"/>
    <property type="match status" value="1"/>
</dbReference>
<dbReference type="SUPFAM" id="SSF88659">
    <property type="entry name" value="Sigma3 and sigma4 domains of RNA polymerase sigma factors"/>
    <property type="match status" value="1"/>
</dbReference>
<protein>
    <submittedName>
        <fullName evidence="7">RNA polymerase sigma factor SigV</fullName>
    </submittedName>
</protein>
<comment type="similarity">
    <text evidence="1">Belongs to the sigma-70 factor family. ECF subfamily.</text>
</comment>
<keyword evidence="2" id="KW-0805">Transcription regulation</keyword>
<dbReference type="CDD" id="cd06171">
    <property type="entry name" value="Sigma70_r4"/>
    <property type="match status" value="1"/>
</dbReference>
<evidence type="ECO:0000256" key="2">
    <source>
        <dbReference type="ARBA" id="ARBA00023015"/>
    </source>
</evidence>
<feature type="domain" description="RNA polymerase sigma-70 region 2" evidence="5">
    <location>
        <begin position="27"/>
        <end position="88"/>
    </location>
</feature>
<accession>A0A0P8YVW6</accession>
<keyword evidence="4" id="KW-0804">Transcription</keyword>
<dbReference type="Pfam" id="PF08281">
    <property type="entry name" value="Sigma70_r4_2"/>
    <property type="match status" value="1"/>
</dbReference>
<evidence type="ECO:0000256" key="4">
    <source>
        <dbReference type="ARBA" id="ARBA00023163"/>
    </source>
</evidence>
<evidence type="ECO:0000259" key="6">
    <source>
        <dbReference type="Pfam" id="PF08281"/>
    </source>
</evidence>
<evidence type="ECO:0000256" key="3">
    <source>
        <dbReference type="ARBA" id="ARBA00023082"/>
    </source>
</evidence>
<dbReference type="PANTHER" id="PTHR43133:SF51">
    <property type="entry name" value="RNA POLYMERASE SIGMA FACTOR"/>
    <property type="match status" value="1"/>
</dbReference>
<dbReference type="EMBL" id="LKET01000033">
    <property type="protein sequence ID" value="KPU43850.1"/>
    <property type="molecule type" value="Genomic_DNA"/>
</dbReference>
<evidence type="ECO:0000313" key="8">
    <source>
        <dbReference type="Proteomes" id="UP000050326"/>
    </source>
</evidence>
<dbReference type="GO" id="GO:0003677">
    <property type="term" value="F:DNA binding"/>
    <property type="evidence" value="ECO:0007669"/>
    <property type="project" value="InterPro"/>
</dbReference>
<evidence type="ECO:0000313" key="7">
    <source>
        <dbReference type="EMBL" id="KPU43850.1"/>
    </source>
</evidence>
<dbReference type="InterPro" id="IPR036388">
    <property type="entry name" value="WH-like_DNA-bd_sf"/>
</dbReference>